<dbReference type="InterPro" id="IPR011992">
    <property type="entry name" value="EF-hand-dom_pair"/>
</dbReference>
<dbReference type="AlphaFoldDB" id="A0AAD9P2S1"/>
<dbReference type="PANTHER" id="PTHR45791:SF1">
    <property type="entry name" value="CALCIUM AND INTEGRIN BINDING FAMILY MEMBER 1"/>
    <property type="match status" value="1"/>
</dbReference>
<keyword evidence="7" id="KW-1185">Reference proteome</keyword>
<dbReference type="PANTHER" id="PTHR45791">
    <property type="entry name" value="CALCIUM AND INTEGRIN BINDING FAMILY MEMBER 2"/>
    <property type="match status" value="1"/>
</dbReference>
<evidence type="ECO:0000259" key="5">
    <source>
        <dbReference type="PROSITE" id="PS50222"/>
    </source>
</evidence>
<dbReference type="InterPro" id="IPR051433">
    <property type="entry name" value="CIBP"/>
</dbReference>
<feature type="domain" description="EF-hand" evidence="5">
    <location>
        <begin position="10"/>
        <end position="45"/>
    </location>
</feature>
<keyword evidence="4" id="KW-0460">Magnesium</keyword>
<dbReference type="PROSITE" id="PS00018">
    <property type="entry name" value="EF_HAND_1"/>
    <property type="match status" value="2"/>
</dbReference>
<evidence type="ECO:0000256" key="4">
    <source>
        <dbReference type="ARBA" id="ARBA00022842"/>
    </source>
</evidence>
<keyword evidence="3" id="KW-0106">Calcium</keyword>
<feature type="domain" description="EF-hand" evidence="5">
    <location>
        <begin position="51"/>
        <end position="86"/>
    </location>
</feature>
<evidence type="ECO:0000313" key="6">
    <source>
        <dbReference type="EMBL" id="KAK2187081.1"/>
    </source>
</evidence>
<gene>
    <name evidence="6" type="ORF">NP493_178g03017</name>
</gene>
<keyword evidence="2" id="KW-0677">Repeat</keyword>
<evidence type="ECO:0000256" key="2">
    <source>
        <dbReference type="ARBA" id="ARBA00022737"/>
    </source>
</evidence>
<dbReference type="FunFam" id="1.10.238.10:FF:000035">
    <property type="entry name" value="Calcium and integrin-binding family member 2"/>
    <property type="match status" value="1"/>
</dbReference>
<name>A0AAD9P2S1_RIDPI</name>
<comment type="caution">
    <text evidence="6">The sequence shown here is derived from an EMBL/GenBank/DDBJ whole genome shotgun (WGS) entry which is preliminary data.</text>
</comment>
<dbReference type="Proteomes" id="UP001209878">
    <property type="component" value="Unassembled WGS sequence"/>
</dbReference>
<dbReference type="EMBL" id="JAODUO010000179">
    <property type="protein sequence ID" value="KAK2187081.1"/>
    <property type="molecule type" value="Genomic_DNA"/>
</dbReference>
<reference evidence="6" key="1">
    <citation type="journal article" date="2023" name="Mol. Biol. Evol.">
        <title>Third-Generation Sequencing Reveals the Adaptive Role of the Epigenome in Three Deep-Sea Polychaetes.</title>
        <authorList>
            <person name="Perez M."/>
            <person name="Aroh O."/>
            <person name="Sun Y."/>
            <person name="Lan Y."/>
            <person name="Juniper S.K."/>
            <person name="Young C.R."/>
            <person name="Angers B."/>
            <person name="Qian P.Y."/>
        </authorList>
    </citation>
    <scope>NUCLEOTIDE SEQUENCE</scope>
    <source>
        <strain evidence="6">R07B-5</strain>
    </source>
</reference>
<sequence length="94" mass="10993">MMSVFSDSCPKNVKVEYAFRIYDFDGDDRIGKKDLEEVINRLTGSRQDRQDEQRLTEKILQEADLDDDDALSFAEFEHVISKAPDFVNSFRIRL</sequence>
<dbReference type="InterPro" id="IPR018247">
    <property type="entry name" value="EF_Hand_1_Ca_BS"/>
</dbReference>
<dbReference type="SMART" id="SM00054">
    <property type="entry name" value="EFh"/>
    <property type="match status" value="2"/>
</dbReference>
<dbReference type="Pfam" id="PF13499">
    <property type="entry name" value="EF-hand_7"/>
    <property type="match status" value="1"/>
</dbReference>
<organism evidence="6 7">
    <name type="scientific">Ridgeia piscesae</name>
    <name type="common">Tubeworm</name>
    <dbReference type="NCBI Taxonomy" id="27915"/>
    <lineage>
        <taxon>Eukaryota</taxon>
        <taxon>Metazoa</taxon>
        <taxon>Spiralia</taxon>
        <taxon>Lophotrochozoa</taxon>
        <taxon>Annelida</taxon>
        <taxon>Polychaeta</taxon>
        <taxon>Sedentaria</taxon>
        <taxon>Canalipalpata</taxon>
        <taxon>Sabellida</taxon>
        <taxon>Siboglinidae</taxon>
        <taxon>Ridgeia</taxon>
    </lineage>
</organism>
<accession>A0AAD9P2S1</accession>
<dbReference type="PROSITE" id="PS50222">
    <property type="entry name" value="EF_HAND_2"/>
    <property type="match status" value="2"/>
</dbReference>
<dbReference type="InterPro" id="IPR002048">
    <property type="entry name" value="EF_hand_dom"/>
</dbReference>
<keyword evidence="1" id="KW-0479">Metal-binding</keyword>
<evidence type="ECO:0000313" key="7">
    <source>
        <dbReference type="Proteomes" id="UP001209878"/>
    </source>
</evidence>
<evidence type="ECO:0000256" key="3">
    <source>
        <dbReference type="ARBA" id="ARBA00022837"/>
    </source>
</evidence>
<dbReference type="Gene3D" id="1.10.238.10">
    <property type="entry name" value="EF-hand"/>
    <property type="match status" value="1"/>
</dbReference>
<dbReference type="GO" id="GO:0000287">
    <property type="term" value="F:magnesium ion binding"/>
    <property type="evidence" value="ECO:0007669"/>
    <property type="project" value="TreeGrafter"/>
</dbReference>
<proteinExistence type="predicted"/>
<protein>
    <recommendedName>
        <fullName evidence="5">EF-hand domain-containing protein</fullName>
    </recommendedName>
</protein>
<dbReference type="GO" id="GO:0005509">
    <property type="term" value="F:calcium ion binding"/>
    <property type="evidence" value="ECO:0007669"/>
    <property type="project" value="InterPro"/>
</dbReference>
<dbReference type="SUPFAM" id="SSF47473">
    <property type="entry name" value="EF-hand"/>
    <property type="match status" value="1"/>
</dbReference>
<evidence type="ECO:0000256" key="1">
    <source>
        <dbReference type="ARBA" id="ARBA00022723"/>
    </source>
</evidence>